<proteinExistence type="predicted"/>
<protein>
    <submittedName>
        <fullName evidence="1">Uncharacterized protein</fullName>
    </submittedName>
</protein>
<sequence>MVKVLERHERLWSQLSQKSDLTWSDFPWPMAKPPATPEDISLAMISAYMHSPFWPDKEKSKTSKDRIKDHMKKWHPDRFETKHLIKVTEGEREKVKQGAGNVARYLSDLLRKENENSSSSNIFGTGD</sequence>
<name>A0A0D2PEE3_HYPSF</name>
<gene>
    <name evidence="1" type="ORF">HYPSUDRAFT_132252</name>
</gene>
<dbReference type="Proteomes" id="UP000054270">
    <property type="component" value="Unassembled WGS sequence"/>
</dbReference>
<dbReference type="OrthoDB" id="412109at2759"/>
<organism evidence="1 2">
    <name type="scientific">Hypholoma sublateritium (strain FD-334 SS-4)</name>
    <dbReference type="NCBI Taxonomy" id="945553"/>
    <lineage>
        <taxon>Eukaryota</taxon>
        <taxon>Fungi</taxon>
        <taxon>Dikarya</taxon>
        <taxon>Basidiomycota</taxon>
        <taxon>Agaricomycotina</taxon>
        <taxon>Agaricomycetes</taxon>
        <taxon>Agaricomycetidae</taxon>
        <taxon>Agaricales</taxon>
        <taxon>Agaricineae</taxon>
        <taxon>Strophariaceae</taxon>
        <taxon>Hypholoma</taxon>
    </lineage>
</organism>
<accession>A0A0D2PEE3</accession>
<dbReference type="EMBL" id="KN817526">
    <property type="protein sequence ID" value="KJA26946.1"/>
    <property type="molecule type" value="Genomic_DNA"/>
</dbReference>
<evidence type="ECO:0000313" key="1">
    <source>
        <dbReference type="EMBL" id="KJA26946.1"/>
    </source>
</evidence>
<keyword evidence="2" id="KW-1185">Reference proteome</keyword>
<dbReference type="STRING" id="945553.A0A0D2PEE3"/>
<dbReference type="AlphaFoldDB" id="A0A0D2PEE3"/>
<dbReference type="OMA" id="FPWPMLK"/>
<reference evidence="2" key="1">
    <citation type="submission" date="2014-04" db="EMBL/GenBank/DDBJ databases">
        <title>Evolutionary Origins and Diversification of the Mycorrhizal Mutualists.</title>
        <authorList>
            <consortium name="DOE Joint Genome Institute"/>
            <consortium name="Mycorrhizal Genomics Consortium"/>
            <person name="Kohler A."/>
            <person name="Kuo A."/>
            <person name="Nagy L.G."/>
            <person name="Floudas D."/>
            <person name="Copeland A."/>
            <person name="Barry K.W."/>
            <person name="Cichocki N."/>
            <person name="Veneault-Fourrey C."/>
            <person name="LaButti K."/>
            <person name="Lindquist E.A."/>
            <person name="Lipzen A."/>
            <person name="Lundell T."/>
            <person name="Morin E."/>
            <person name="Murat C."/>
            <person name="Riley R."/>
            <person name="Ohm R."/>
            <person name="Sun H."/>
            <person name="Tunlid A."/>
            <person name="Henrissat B."/>
            <person name="Grigoriev I.V."/>
            <person name="Hibbett D.S."/>
            <person name="Martin F."/>
        </authorList>
    </citation>
    <scope>NUCLEOTIDE SEQUENCE [LARGE SCALE GENOMIC DNA]</scope>
    <source>
        <strain evidence="2">FD-334 SS-4</strain>
    </source>
</reference>
<evidence type="ECO:0000313" key="2">
    <source>
        <dbReference type="Proteomes" id="UP000054270"/>
    </source>
</evidence>